<dbReference type="AlphaFoldDB" id="A0A4C1Y4L6"/>
<evidence type="ECO:0000256" key="1">
    <source>
        <dbReference type="SAM" id="MobiDB-lite"/>
    </source>
</evidence>
<evidence type="ECO:0000313" key="2">
    <source>
        <dbReference type="EMBL" id="GBP70836.1"/>
    </source>
</evidence>
<dbReference type="EMBL" id="BGZK01001088">
    <property type="protein sequence ID" value="GBP70836.1"/>
    <property type="molecule type" value="Genomic_DNA"/>
</dbReference>
<evidence type="ECO:0000313" key="3">
    <source>
        <dbReference type="Proteomes" id="UP000299102"/>
    </source>
</evidence>
<dbReference type="Proteomes" id="UP000299102">
    <property type="component" value="Unassembled WGS sequence"/>
</dbReference>
<proteinExistence type="predicted"/>
<feature type="region of interest" description="Disordered" evidence="1">
    <location>
        <begin position="124"/>
        <end position="160"/>
    </location>
</feature>
<accession>A0A4C1Y4L6</accession>
<sequence length="160" mass="17518">MEFRFCTKRTRPPAHIPRLEKKPGYPRLSKRTVKKKATIKTPTFLHGDACNALFIVKQIEYEPSAAKILTSTKGQSSEPRGRSDRCVCKQVTLAIQLAAGAGGRTPRTRGRRVWGRCRAFGGAAATAPAPAPAPALTDRREKGEVGPRTVRSRGWLRALG</sequence>
<protein>
    <submittedName>
        <fullName evidence="2">Uncharacterized protein</fullName>
    </submittedName>
</protein>
<name>A0A4C1Y4L6_EUMVA</name>
<gene>
    <name evidence="2" type="ORF">EVAR_53500_1</name>
</gene>
<comment type="caution">
    <text evidence="2">The sequence shown here is derived from an EMBL/GenBank/DDBJ whole genome shotgun (WGS) entry which is preliminary data.</text>
</comment>
<keyword evidence="3" id="KW-1185">Reference proteome</keyword>
<organism evidence="2 3">
    <name type="scientific">Eumeta variegata</name>
    <name type="common">Bagworm moth</name>
    <name type="synonym">Eumeta japonica</name>
    <dbReference type="NCBI Taxonomy" id="151549"/>
    <lineage>
        <taxon>Eukaryota</taxon>
        <taxon>Metazoa</taxon>
        <taxon>Ecdysozoa</taxon>
        <taxon>Arthropoda</taxon>
        <taxon>Hexapoda</taxon>
        <taxon>Insecta</taxon>
        <taxon>Pterygota</taxon>
        <taxon>Neoptera</taxon>
        <taxon>Endopterygota</taxon>
        <taxon>Lepidoptera</taxon>
        <taxon>Glossata</taxon>
        <taxon>Ditrysia</taxon>
        <taxon>Tineoidea</taxon>
        <taxon>Psychidae</taxon>
        <taxon>Oiketicinae</taxon>
        <taxon>Eumeta</taxon>
    </lineage>
</organism>
<reference evidence="2 3" key="1">
    <citation type="journal article" date="2019" name="Commun. Biol.">
        <title>The bagworm genome reveals a unique fibroin gene that provides high tensile strength.</title>
        <authorList>
            <person name="Kono N."/>
            <person name="Nakamura H."/>
            <person name="Ohtoshi R."/>
            <person name="Tomita M."/>
            <person name="Numata K."/>
            <person name="Arakawa K."/>
        </authorList>
    </citation>
    <scope>NUCLEOTIDE SEQUENCE [LARGE SCALE GENOMIC DNA]</scope>
</reference>